<feature type="domain" description="Putative metallopeptidase" evidence="3">
    <location>
        <begin position="4"/>
        <end position="256"/>
    </location>
</feature>
<dbReference type="RefSeq" id="WP_085009492.1">
    <property type="nucleotide sequence ID" value="NZ_NAAD01000003.1"/>
</dbReference>
<dbReference type="InterPro" id="IPR018698">
    <property type="entry name" value="VWA-like_dom"/>
</dbReference>
<evidence type="ECO:0000313" key="5">
    <source>
        <dbReference type="Proteomes" id="UP000193136"/>
    </source>
</evidence>
<dbReference type="OrthoDB" id="9761650at2"/>
<reference evidence="4 5" key="1">
    <citation type="submission" date="2017-03" db="EMBL/GenBank/DDBJ databases">
        <title>Genome sequence of Geothermobacter sp. EPR-M, Deep-Sea Iron Reducer.</title>
        <authorList>
            <person name="Tully B."/>
            <person name="Savalia P."/>
            <person name="Abuyen K."/>
            <person name="Baughan C."/>
            <person name="Romero E."/>
            <person name="Ronkowski C."/>
            <person name="Torres B."/>
            <person name="Tremblay J."/>
            <person name="Trujillo A."/>
            <person name="Tyler M."/>
            <person name="Perez-Rodriguez I."/>
            <person name="Amend J."/>
        </authorList>
    </citation>
    <scope>NUCLEOTIDE SEQUENCE [LARGE SCALE GENOMIC DNA]</scope>
    <source>
        <strain evidence="4 5">EPR-M</strain>
    </source>
</reference>
<organism evidence="4 5">
    <name type="scientific">Geothermobacter hydrogeniphilus</name>
    <dbReference type="NCBI Taxonomy" id="1969733"/>
    <lineage>
        <taxon>Bacteria</taxon>
        <taxon>Pseudomonadati</taxon>
        <taxon>Thermodesulfobacteriota</taxon>
        <taxon>Desulfuromonadia</taxon>
        <taxon>Desulfuromonadales</taxon>
        <taxon>Geothermobacteraceae</taxon>
        <taxon>Geothermobacter</taxon>
    </lineage>
</organism>
<dbReference type="SUPFAM" id="SSF53300">
    <property type="entry name" value="vWA-like"/>
    <property type="match status" value="1"/>
</dbReference>
<proteinExistence type="predicted"/>
<dbReference type="InterPro" id="IPR025154">
    <property type="entry name" value="Put_metallopeptidase_dom"/>
</dbReference>
<dbReference type="AlphaFoldDB" id="A0A1X0YBK3"/>
<accession>A0A1X0YBK3</accession>
<evidence type="ECO:0008006" key="6">
    <source>
        <dbReference type="Google" id="ProtNLM"/>
    </source>
</evidence>
<dbReference type="Pfam" id="PF13203">
    <property type="entry name" value="DUF2201_N"/>
    <property type="match status" value="1"/>
</dbReference>
<dbReference type="PANTHER" id="PTHR38730">
    <property type="entry name" value="SLL7028 PROTEIN"/>
    <property type="match status" value="1"/>
</dbReference>
<feature type="domain" description="VWA-like" evidence="2">
    <location>
        <begin position="272"/>
        <end position="392"/>
    </location>
</feature>
<evidence type="ECO:0000313" key="4">
    <source>
        <dbReference type="EMBL" id="ORJ62479.1"/>
    </source>
</evidence>
<gene>
    <name evidence="4" type="ORF">B5V00_04115</name>
</gene>
<dbReference type="InterPro" id="IPR036465">
    <property type="entry name" value="vWFA_dom_sf"/>
</dbReference>
<dbReference type="Pfam" id="PF09967">
    <property type="entry name" value="DUF2201"/>
    <property type="match status" value="1"/>
</dbReference>
<sequence length="397" mass="44357">MELLQNAIIRLLKKRPFYGQLLLACDRRGGDAESFGLHLQNGTPVLTCGDDVLVQHPPDVQEALFEHLLLHLLHLHPLRGKGRHPLVWAIACDLAINPAIENLPDYATLPAQYDLPDGLAAEEYEQLLLRRFGLGNQRGEGEGEADRSAQGSEAAGEGDAEQELARAAQERNRLDDHRDWPEADSTPRRLAEQVVRQLVRDAHRKSDGAVPAGLEALVADYLAPPAIPWREVLRQFVATAGRVGRSGTWKREHRRFGHETPGQRKRRRLNLLVGIDVSDSTMAPELRESFARELLQIARGRDSLLTVLYSGSRIQQIRRFSSSNAVHEVFHGGGFTDLRPVFDYAREMRPQPAAIIYLTDGYGEAPETMTIPTLWVLTADGRKPADWGVELRLGDET</sequence>
<keyword evidence="5" id="KW-1185">Reference proteome</keyword>
<feature type="region of interest" description="Disordered" evidence="1">
    <location>
        <begin position="138"/>
        <end position="188"/>
    </location>
</feature>
<feature type="compositionally biased region" description="Basic and acidic residues" evidence="1">
    <location>
        <begin position="168"/>
        <end position="188"/>
    </location>
</feature>
<protein>
    <recommendedName>
        <fullName evidence="6">Metal-dependent peptidase</fullName>
    </recommendedName>
</protein>
<dbReference type="EMBL" id="NAAD01000003">
    <property type="protein sequence ID" value="ORJ62479.1"/>
    <property type="molecule type" value="Genomic_DNA"/>
</dbReference>
<comment type="caution">
    <text evidence="4">The sequence shown here is derived from an EMBL/GenBank/DDBJ whole genome shotgun (WGS) entry which is preliminary data.</text>
</comment>
<name>A0A1X0YBK3_9BACT</name>
<dbReference type="STRING" id="1969733.B5V00_04115"/>
<dbReference type="Proteomes" id="UP000193136">
    <property type="component" value="Unassembled WGS sequence"/>
</dbReference>
<evidence type="ECO:0000259" key="2">
    <source>
        <dbReference type="Pfam" id="PF09967"/>
    </source>
</evidence>
<dbReference type="PANTHER" id="PTHR38730:SF1">
    <property type="entry name" value="SLL7028 PROTEIN"/>
    <property type="match status" value="1"/>
</dbReference>
<evidence type="ECO:0000256" key="1">
    <source>
        <dbReference type="SAM" id="MobiDB-lite"/>
    </source>
</evidence>
<evidence type="ECO:0000259" key="3">
    <source>
        <dbReference type="Pfam" id="PF13203"/>
    </source>
</evidence>